<feature type="binding site" evidence="9">
    <location>
        <position position="98"/>
    </location>
    <ligand>
        <name>L-glutamine</name>
        <dbReference type="ChEBI" id="CHEBI:58359"/>
    </ligand>
</feature>
<protein>
    <recommendedName>
        <fullName evidence="3">asparagine synthase (glutamine-hydrolyzing)</fullName>
        <ecNumber evidence="3">6.3.5.4</ecNumber>
    </recommendedName>
</protein>
<dbReference type="GO" id="GO:0005829">
    <property type="term" value="C:cytosol"/>
    <property type="evidence" value="ECO:0007669"/>
    <property type="project" value="TreeGrafter"/>
</dbReference>
<gene>
    <name evidence="12" type="ORF">AF77_09415</name>
</gene>
<evidence type="ECO:0000256" key="2">
    <source>
        <dbReference type="ARBA" id="ARBA00005752"/>
    </source>
</evidence>
<dbReference type="CDD" id="cd01991">
    <property type="entry name" value="Asn_synthase_B_C"/>
    <property type="match status" value="1"/>
</dbReference>
<dbReference type="InterPro" id="IPR006426">
    <property type="entry name" value="Asn_synth_AEB"/>
</dbReference>
<evidence type="ECO:0000256" key="8">
    <source>
        <dbReference type="PIRSR" id="PIRSR001589-1"/>
    </source>
</evidence>
<evidence type="ECO:0000256" key="7">
    <source>
        <dbReference type="ARBA" id="ARBA00048741"/>
    </source>
</evidence>
<dbReference type="Gene3D" id="3.40.50.620">
    <property type="entry name" value="HUPs"/>
    <property type="match status" value="1"/>
</dbReference>
<evidence type="ECO:0000256" key="1">
    <source>
        <dbReference type="ARBA" id="ARBA00005187"/>
    </source>
</evidence>
<dbReference type="GO" id="GO:0006529">
    <property type="term" value="P:asparagine biosynthetic process"/>
    <property type="evidence" value="ECO:0007669"/>
    <property type="project" value="UniProtKB-KW"/>
</dbReference>
<reference evidence="12 13" key="1">
    <citation type="submission" date="2014-01" db="EMBL/GenBank/DDBJ databases">
        <title>Development of a Comparative Genomic Fingerprinting Assay for High Resolution Genotyping of Arcobacter butzleri.</title>
        <authorList>
            <person name="Webb A.L."/>
            <person name="Inglis G.D."/>
            <person name="Kruczkiewicz P."/>
            <person name="Selinger L.B."/>
            <person name="Taboada E.N."/>
        </authorList>
    </citation>
    <scope>NUCLEOTIDE SEQUENCE [LARGE SCALE GENOMIC DNA]</scope>
    <source>
        <strain evidence="12 13">L352</strain>
    </source>
</reference>
<keyword evidence="8" id="KW-0061">Asparagine biosynthesis</keyword>
<dbReference type="InterPro" id="IPR001962">
    <property type="entry name" value="Asn_synthase"/>
</dbReference>
<comment type="pathway">
    <text evidence="1">Amino-acid biosynthesis; L-asparagine biosynthesis; L-asparagine from L-aspartate (L-Gln route): step 1/1.</text>
</comment>
<evidence type="ECO:0000313" key="12">
    <source>
        <dbReference type="EMBL" id="KLE03667.1"/>
    </source>
</evidence>
<dbReference type="GO" id="GO:0004066">
    <property type="term" value="F:asparagine synthase (glutamine-hydrolyzing) activity"/>
    <property type="evidence" value="ECO:0007669"/>
    <property type="project" value="UniProtKB-EC"/>
</dbReference>
<evidence type="ECO:0000256" key="6">
    <source>
        <dbReference type="ARBA" id="ARBA00022962"/>
    </source>
</evidence>
<feature type="binding site" evidence="9">
    <location>
        <position position="289"/>
    </location>
    <ligand>
        <name>ATP</name>
        <dbReference type="ChEBI" id="CHEBI:30616"/>
    </ligand>
</feature>
<dbReference type="RefSeq" id="WP_046995232.1">
    <property type="nucleotide sequence ID" value="NZ_JAIT01000059.1"/>
</dbReference>
<keyword evidence="4 9" id="KW-0547">Nucleotide-binding</keyword>
<dbReference type="PROSITE" id="PS51278">
    <property type="entry name" value="GATASE_TYPE_2"/>
    <property type="match status" value="1"/>
</dbReference>
<dbReference type="InterPro" id="IPR033738">
    <property type="entry name" value="AsnB_N"/>
</dbReference>
<dbReference type="PANTHER" id="PTHR43284:SF1">
    <property type="entry name" value="ASPARAGINE SYNTHETASE"/>
    <property type="match status" value="1"/>
</dbReference>
<keyword evidence="6 8" id="KW-0315">Glutamine amidotransferase</keyword>
<dbReference type="PANTHER" id="PTHR43284">
    <property type="entry name" value="ASPARAGINE SYNTHETASE (GLUTAMINE-HYDROLYZING)"/>
    <property type="match status" value="1"/>
</dbReference>
<comment type="similarity">
    <text evidence="2">Belongs to the asparagine synthetase family.</text>
</comment>
<dbReference type="NCBIfam" id="TIGR01536">
    <property type="entry name" value="asn_synth_AEB"/>
    <property type="match status" value="1"/>
</dbReference>
<evidence type="ECO:0000259" key="11">
    <source>
        <dbReference type="PROSITE" id="PS51278"/>
    </source>
</evidence>
<dbReference type="EC" id="6.3.5.4" evidence="3"/>
<dbReference type="Gene3D" id="3.60.20.10">
    <property type="entry name" value="Glutamine Phosphoribosylpyrophosphate, subunit 1, domain 1"/>
    <property type="match status" value="1"/>
</dbReference>
<evidence type="ECO:0000256" key="5">
    <source>
        <dbReference type="ARBA" id="ARBA00022840"/>
    </source>
</evidence>
<dbReference type="Pfam" id="PF00733">
    <property type="entry name" value="Asn_synthase"/>
    <property type="match status" value="1"/>
</dbReference>
<evidence type="ECO:0000256" key="9">
    <source>
        <dbReference type="PIRSR" id="PIRSR001589-2"/>
    </source>
</evidence>
<dbReference type="GO" id="GO:0005524">
    <property type="term" value="F:ATP binding"/>
    <property type="evidence" value="ECO:0007669"/>
    <property type="project" value="UniProtKB-KW"/>
</dbReference>
<keyword evidence="5 9" id="KW-0067">ATP-binding</keyword>
<comment type="catalytic activity">
    <reaction evidence="7">
        <text>L-aspartate + L-glutamine + ATP + H2O = L-asparagine + L-glutamate + AMP + diphosphate + H(+)</text>
        <dbReference type="Rhea" id="RHEA:12228"/>
        <dbReference type="ChEBI" id="CHEBI:15377"/>
        <dbReference type="ChEBI" id="CHEBI:15378"/>
        <dbReference type="ChEBI" id="CHEBI:29985"/>
        <dbReference type="ChEBI" id="CHEBI:29991"/>
        <dbReference type="ChEBI" id="CHEBI:30616"/>
        <dbReference type="ChEBI" id="CHEBI:33019"/>
        <dbReference type="ChEBI" id="CHEBI:58048"/>
        <dbReference type="ChEBI" id="CHEBI:58359"/>
        <dbReference type="ChEBI" id="CHEBI:456215"/>
        <dbReference type="EC" id="6.3.5.4"/>
    </reaction>
</comment>
<evidence type="ECO:0000256" key="3">
    <source>
        <dbReference type="ARBA" id="ARBA00012737"/>
    </source>
</evidence>
<evidence type="ECO:0000256" key="4">
    <source>
        <dbReference type="ARBA" id="ARBA00022741"/>
    </source>
</evidence>
<feature type="domain" description="Glutamine amidotransferase type-2" evidence="11">
    <location>
        <begin position="2"/>
        <end position="211"/>
    </location>
</feature>
<dbReference type="InterPro" id="IPR014729">
    <property type="entry name" value="Rossmann-like_a/b/a_fold"/>
</dbReference>
<dbReference type="EMBL" id="JAIT01000059">
    <property type="protein sequence ID" value="KLE03667.1"/>
    <property type="molecule type" value="Genomic_DNA"/>
</dbReference>
<sequence length="586" mass="68983">MCGIAGFINKNSFNQDKYINDIIKSIDHRGPDEFGVFNENGVCLLNTRLSIIDVAHGHQPFVSVDKNIYVVQNGEIYNYIEIQNELKDLGIAFDTNSDTEVILKAYEQFGTKCFEKFNGMFAIAIFDKIKDKLILARDRLGVKPLYLYEKNNELHFSSEIKSFLTYEKFDNSINKQSIHNYLKFNYIPIPNTIYKFVKHLEPAHYYEIDCDTLKIEKTKYWEIKNLPEIENISEDEVFEKIDEILTDAIRIRLRSDVGIGAFLSGGLDSSLVCAMTKKKFNISLDTYSIGFKEKRFDESEWAQKVANFYELNNKVHILESDIISLWNTTTWYNDQPHGDISFIPTYIISKFASQDYKLVFTGDGGDEAFAGYTKYFSVFKNTLDDYFDSISLIKDDIEFDKLYVKEFREKIDYSIPKKIFNEIINEVNLKDDVNKILHFDTRQLLPGNNLVKPDKMAMANSLETRSPMLDYRLFEYMQNLHGNFKLRENETKYILKKFALKYLTKDIVYRDKQMFTVPVGEWFKTHLKDYVEKIIKSESLRSRKIFNTKYLSSILEKHINNEKDYTRELRAIVNLEIWFREFEDEE</sequence>
<dbReference type="AlphaFoldDB" id="A0A837J9D9"/>
<dbReference type="Proteomes" id="UP000035462">
    <property type="component" value="Unassembled WGS sequence"/>
</dbReference>
<feature type="site" description="Important for beta-aspartyl-AMP intermediate formation" evidence="10">
    <location>
        <position position="363"/>
    </location>
</feature>
<accession>A0A837J9D9</accession>
<dbReference type="InterPro" id="IPR051786">
    <property type="entry name" value="ASN_synthetase/amidase"/>
</dbReference>
<keyword evidence="8" id="KW-0028">Amino-acid biosynthesis</keyword>
<dbReference type="SUPFAM" id="SSF52402">
    <property type="entry name" value="Adenine nucleotide alpha hydrolases-like"/>
    <property type="match status" value="1"/>
</dbReference>
<organism evidence="12 13">
    <name type="scientific">Aliarcobacter butzleri L352</name>
    <dbReference type="NCBI Taxonomy" id="1447260"/>
    <lineage>
        <taxon>Bacteria</taxon>
        <taxon>Pseudomonadati</taxon>
        <taxon>Campylobacterota</taxon>
        <taxon>Epsilonproteobacteria</taxon>
        <taxon>Campylobacterales</taxon>
        <taxon>Arcobacteraceae</taxon>
        <taxon>Aliarcobacter</taxon>
    </lineage>
</organism>
<feature type="active site" description="For GATase activity" evidence="8">
    <location>
        <position position="2"/>
    </location>
</feature>
<comment type="caution">
    <text evidence="12">The sequence shown here is derived from an EMBL/GenBank/DDBJ whole genome shotgun (WGS) entry which is preliminary data.</text>
</comment>
<dbReference type="CDD" id="cd00712">
    <property type="entry name" value="AsnB"/>
    <property type="match status" value="1"/>
</dbReference>
<evidence type="ECO:0000256" key="10">
    <source>
        <dbReference type="PIRSR" id="PIRSR001589-3"/>
    </source>
</evidence>
<dbReference type="Pfam" id="PF13537">
    <property type="entry name" value="GATase_7"/>
    <property type="match status" value="1"/>
</dbReference>
<proteinExistence type="inferred from homology"/>
<evidence type="ECO:0000313" key="13">
    <source>
        <dbReference type="Proteomes" id="UP000035462"/>
    </source>
</evidence>
<dbReference type="SUPFAM" id="SSF56235">
    <property type="entry name" value="N-terminal nucleophile aminohydrolases (Ntn hydrolases)"/>
    <property type="match status" value="1"/>
</dbReference>
<dbReference type="PIRSF" id="PIRSF001589">
    <property type="entry name" value="Asn_synthetase_glu-h"/>
    <property type="match status" value="1"/>
</dbReference>
<name>A0A837J9D9_9BACT</name>
<dbReference type="InterPro" id="IPR029055">
    <property type="entry name" value="Ntn_hydrolases_N"/>
</dbReference>
<dbReference type="InterPro" id="IPR017932">
    <property type="entry name" value="GATase_2_dom"/>
</dbReference>